<sequence>MAEIRSTMDLVMERAARIGKASGEELRQSEARTRGMHLTADYLDGKSARLLEELEREDPAVQMAIRQGMVESLLRNIFLARDDVQRERMTRASQGLVELAGNARDVASICQELRHIIDGYARHREQLRLQLEEQVRAQYEQALVQQMGEQAGELNIDPSMQPRFKEEWGRLEAELDSQYMQALEQHKTTLKQRLRV</sequence>
<reference evidence="1" key="1">
    <citation type="submission" date="2018-06" db="EMBL/GenBank/DDBJ databases">
        <authorList>
            <person name="Zhirakovskaya E."/>
        </authorList>
    </citation>
    <scope>NUCLEOTIDE SEQUENCE</scope>
</reference>
<evidence type="ECO:0000313" key="1">
    <source>
        <dbReference type="EMBL" id="VAW34891.1"/>
    </source>
</evidence>
<accession>A0A3B0UV75</accession>
<organism evidence="1">
    <name type="scientific">hydrothermal vent metagenome</name>
    <dbReference type="NCBI Taxonomy" id="652676"/>
    <lineage>
        <taxon>unclassified sequences</taxon>
        <taxon>metagenomes</taxon>
        <taxon>ecological metagenomes</taxon>
    </lineage>
</organism>
<dbReference type="AlphaFoldDB" id="A0A3B0UV75"/>
<name>A0A3B0UV75_9ZZZZ</name>
<gene>
    <name evidence="1" type="ORF">MNBD_DELTA04-449</name>
</gene>
<dbReference type="EMBL" id="UOEY01000011">
    <property type="protein sequence ID" value="VAW34891.1"/>
    <property type="molecule type" value="Genomic_DNA"/>
</dbReference>
<protein>
    <submittedName>
        <fullName evidence="1">Uncharacterized protein</fullName>
    </submittedName>
</protein>
<proteinExistence type="predicted"/>